<reference evidence="2 3" key="1">
    <citation type="submission" date="2017-11" db="EMBL/GenBank/DDBJ databases">
        <title>Genomic Encyclopedia of Archaeal and Bacterial Type Strains, Phase II (KMG-II): From Individual Species to Whole Genera.</title>
        <authorList>
            <person name="Goeker M."/>
        </authorList>
    </citation>
    <scope>NUCLEOTIDE SEQUENCE [LARGE SCALE GENOMIC DNA]</scope>
    <source>
        <strain evidence="2 3">DSM 28175</strain>
    </source>
</reference>
<feature type="signal peptide" evidence="1">
    <location>
        <begin position="1"/>
        <end position="23"/>
    </location>
</feature>
<keyword evidence="3" id="KW-1185">Reference proteome</keyword>
<dbReference type="GO" id="GO:0004180">
    <property type="term" value="F:carboxypeptidase activity"/>
    <property type="evidence" value="ECO:0007669"/>
    <property type="project" value="UniProtKB-KW"/>
</dbReference>
<evidence type="ECO:0000256" key="1">
    <source>
        <dbReference type="SAM" id="SignalP"/>
    </source>
</evidence>
<keyword evidence="1" id="KW-0732">Signal</keyword>
<dbReference type="AlphaFoldDB" id="A0A2H9VLD4"/>
<dbReference type="EMBL" id="PGFJ01000002">
    <property type="protein sequence ID" value="PJJ79149.1"/>
    <property type="molecule type" value="Genomic_DNA"/>
</dbReference>
<dbReference type="OrthoDB" id="1223654at2"/>
<gene>
    <name evidence="2" type="ORF">CLV57_2274</name>
</gene>
<dbReference type="Pfam" id="PF13715">
    <property type="entry name" value="CarbopepD_reg_2"/>
    <property type="match status" value="1"/>
</dbReference>
<organism evidence="2 3">
    <name type="scientific">Mucilaginibacter auburnensis</name>
    <dbReference type="NCBI Taxonomy" id="1457233"/>
    <lineage>
        <taxon>Bacteria</taxon>
        <taxon>Pseudomonadati</taxon>
        <taxon>Bacteroidota</taxon>
        <taxon>Sphingobacteriia</taxon>
        <taxon>Sphingobacteriales</taxon>
        <taxon>Sphingobacteriaceae</taxon>
        <taxon>Mucilaginibacter</taxon>
    </lineage>
</organism>
<keyword evidence="2" id="KW-0121">Carboxypeptidase</keyword>
<dbReference type="RefSeq" id="WP_100341511.1">
    <property type="nucleotide sequence ID" value="NZ_PGFJ01000002.1"/>
</dbReference>
<dbReference type="SUPFAM" id="SSF49464">
    <property type="entry name" value="Carboxypeptidase regulatory domain-like"/>
    <property type="match status" value="1"/>
</dbReference>
<protein>
    <submittedName>
        <fullName evidence="2">Carboxypeptidase-like protein</fullName>
    </submittedName>
</protein>
<keyword evidence="2" id="KW-0645">Protease</keyword>
<feature type="chain" id="PRO_5014166501" evidence="1">
    <location>
        <begin position="24"/>
        <end position="374"/>
    </location>
</feature>
<accession>A0A2H9VLD4</accession>
<comment type="caution">
    <text evidence="2">The sequence shown here is derived from an EMBL/GenBank/DDBJ whole genome shotgun (WGS) entry which is preliminary data.</text>
</comment>
<keyword evidence="2" id="KW-0378">Hydrolase</keyword>
<evidence type="ECO:0000313" key="2">
    <source>
        <dbReference type="EMBL" id="PJJ79149.1"/>
    </source>
</evidence>
<sequence length="374" mass="42825">MKKKILIWYLFTAILLISTIVNAQSVRGKVVDATTGNPIPNASIYLSGLSKGTTSNVQGEFVFYTNETKTPLIISSLGYQPDTIVNYNGKTLTVVLSPRARALREVTVGTIITTREKQMKVFLTQFIGSRNKDCVISNPDDINFTYNKKTQTLEATVNQPLIIHNKKLGYKITYYLSGFSYAPQPTLYDWEPYRNMQTSYKGNYVFEEDTLGLTPGEMKKIHKARDKAYYGSRMHFIRLVLEGMTWGKNWANDRKKTKFDYGFNNINFNYDQQKFNFIFNNIRANKEDLLNNIIVHNQGMYYSGRPFAMLSYNGGVFDSWVTFQSGEITLKRPTDAVALTPDSYNESNLIWSGKMAEQRVNELLPLDFEPSEAR</sequence>
<dbReference type="Gene3D" id="2.60.40.1120">
    <property type="entry name" value="Carboxypeptidase-like, regulatory domain"/>
    <property type="match status" value="1"/>
</dbReference>
<dbReference type="InterPro" id="IPR008969">
    <property type="entry name" value="CarboxyPept-like_regulatory"/>
</dbReference>
<proteinExistence type="predicted"/>
<evidence type="ECO:0000313" key="3">
    <source>
        <dbReference type="Proteomes" id="UP000242687"/>
    </source>
</evidence>
<name>A0A2H9VLD4_9SPHI</name>
<dbReference type="Proteomes" id="UP000242687">
    <property type="component" value="Unassembled WGS sequence"/>
</dbReference>